<proteinExistence type="predicted"/>
<evidence type="ECO:0000313" key="4">
    <source>
        <dbReference type="Proteomes" id="UP000031561"/>
    </source>
</evidence>
<dbReference type="Proteomes" id="UP000031561">
    <property type="component" value="Unassembled WGS sequence"/>
</dbReference>
<evidence type="ECO:0000313" key="3">
    <source>
        <dbReference type="EMBL" id="MCM1983073.1"/>
    </source>
</evidence>
<evidence type="ECO:0000256" key="1">
    <source>
        <dbReference type="SAM" id="MobiDB-lite"/>
    </source>
</evidence>
<feature type="transmembrane region" description="Helical" evidence="2">
    <location>
        <begin position="52"/>
        <end position="76"/>
    </location>
</feature>
<dbReference type="Pfam" id="PF07963">
    <property type="entry name" value="N_methyl"/>
    <property type="match status" value="1"/>
</dbReference>
<dbReference type="EMBL" id="JTHE03000054">
    <property type="protein sequence ID" value="MCM1983073.1"/>
    <property type="molecule type" value="Genomic_DNA"/>
</dbReference>
<organism evidence="3 4">
    <name type="scientific">Lyngbya confervoides BDU141951</name>
    <dbReference type="NCBI Taxonomy" id="1574623"/>
    <lineage>
        <taxon>Bacteria</taxon>
        <taxon>Bacillati</taxon>
        <taxon>Cyanobacteriota</taxon>
        <taxon>Cyanophyceae</taxon>
        <taxon>Oscillatoriophycideae</taxon>
        <taxon>Oscillatoriales</taxon>
        <taxon>Microcoleaceae</taxon>
        <taxon>Lyngbya</taxon>
    </lineage>
</organism>
<sequence>MLRIWHRQGHPNLGVNPLGPKPGQAAPFPRESPQAKVQIGPAGNQGFSLVEVMVSMIITLSFLMITLQIFLSAAYLRARSTEYNETYNWIQEDFEQVLTKAKAYQVQVKPYSSQCGAANPDNGLAAGFIADSADGLGGSSATLGTRTYGGKNLELRRTASYNDTLDPNRLIKLQYAIVPPGGSPPVLELETKVVIYAAFNCP</sequence>
<keyword evidence="4" id="KW-1185">Reference proteome</keyword>
<dbReference type="PROSITE" id="PS00409">
    <property type="entry name" value="PROKAR_NTER_METHYL"/>
    <property type="match status" value="1"/>
</dbReference>
<protein>
    <submittedName>
        <fullName evidence="3">Prepilin-type N-terminal cleavage/methylation domain-containing protein</fullName>
    </submittedName>
</protein>
<dbReference type="NCBIfam" id="TIGR02532">
    <property type="entry name" value="IV_pilin_GFxxxE"/>
    <property type="match status" value="1"/>
</dbReference>
<feature type="region of interest" description="Disordered" evidence="1">
    <location>
        <begin position="1"/>
        <end position="35"/>
    </location>
</feature>
<dbReference type="AlphaFoldDB" id="A0ABD4T307"/>
<accession>A0ABD4T307</accession>
<keyword evidence="2" id="KW-0472">Membrane</keyword>
<keyword evidence="2" id="KW-0812">Transmembrane</keyword>
<comment type="caution">
    <text evidence="3">The sequence shown here is derived from an EMBL/GenBank/DDBJ whole genome shotgun (WGS) entry which is preliminary data.</text>
</comment>
<keyword evidence="2" id="KW-1133">Transmembrane helix</keyword>
<name>A0ABD4T307_9CYAN</name>
<evidence type="ECO:0000256" key="2">
    <source>
        <dbReference type="SAM" id="Phobius"/>
    </source>
</evidence>
<dbReference type="RefSeq" id="WP_166281907.1">
    <property type="nucleotide sequence ID" value="NZ_JTHE03000054.1"/>
</dbReference>
<dbReference type="InterPro" id="IPR012902">
    <property type="entry name" value="N_methyl_site"/>
</dbReference>
<gene>
    <name evidence="3" type="ORF">QQ91_0009580</name>
</gene>
<reference evidence="3 4" key="1">
    <citation type="journal article" date="2015" name="Genome Announc.">
        <title>Draft Genome Sequence of Filamentous Marine Cyanobacterium Lyngbya confervoides Strain BDU141951.</title>
        <authorList>
            <person name="Chandrababunaidu M.M."/>
            <person name="Sen D."/>
            <person name="Tripathy S."/>
        </authorList>
    </citation>
    <scope>NUCLEOTIDE SEQUENCE [LARGE SCALE GENOMIC DNA]</scope>
    <source>
        <strain evidence="3 4">BDU141951</strain>
    </source>
</reference>